<dbReference type="Gene3D" id="1.10.10.10">
    <property type="entry name" value="Winged helix-like DNA-binding domain superfamily/Winged helix DNA-binding domain"/>
    <property type="match status" value="1"/>
</dbReference>
<dbReference type="PROSITE" id="PS50043">
    <property type="entry name" value="HTH_LUXR_2"/>
    <property type="match status" value="1"/>
</dbReference>
<evidence type="ECO:0000256" key="1">
    <source>
        <dbReference type="ARBA" id="ARBA00023015"/>
    </source>
</evidence>
<proteinExistence type="predicted"/>
<reference evidence="7" key="1">
    <citation type="journal article" date="2019" name="Int. J. Syst. Evol. Microbiol.">
        <title>The Global Catalogue of Microorganisms (GCM) 10K type strain sequencing project: providing services to taxonomists for standard genome sequencing and annotation.</title>
        <authorList>
            <consortium name="The Broad Institute Genomics Platform"/>
            <consortium name="The Broad Institute Genome Sequencing Center for Infectious Disease"/>
            <person name="Wu L."/>
            <person name="Ma J."/>
        </authorList>
    </citation>
    <scope>NUCLEOTIDE SEQUENCE [LARGE SCALE GENOMIC DNA]</scope>
    <source>
        <strain evidence="7">JCM 16925</strain>
    </source>
</reference>
<protein>
    <recommendedName>
        <fullName evidence="5">HTH luxR-type domain-containing protein</fullName>
    </recommendedName>
</protein>
<dbReference type="Proteomes" id="UP001499984">
    <property type="component" value="Unassembled WGS sequence"/>
</dbReference>
<keyword evidence="3" id="KW-0804">Transcription</keyword>
<comment type="caution">
    <text evidence="6">The sequence shown here is derived from an EMBL/GenBank/DDBJ whole genome shotgun (WGS) entry which is preliminary data.</text>
</comment>
<gene>
    <name evidence="6" type="ORF">GCM10022233_14450</name>
</gene>
<keyword evidence="1" id="KW-0805">Transcription regulation</keyword>
<sequence>MIRSHTSTCRQETNRAEDHPHPGAVRPARSDQMRLSPRQTEIVSLVAEGLSGKEIARTLRMSPKTVEAHIQRMFDKYGVRSRAGIVAKWLSDSQARRDR</sequence>
<name>A0ABP7UKF1_9ACTN</name>
<evidence type="ECO:0000259" key="5">
    <source>
        <dbReference type="PROSITE" id="PS50043"/>
    </source>
</evidence>
<evidence type="ECO:0000313" key="7">
    <source>
        <dbReference type="Proteomes" id="UP001499984"/>
    </source>
</evidence>
<feature type="compositionally biased region" description="Basic and acidic residues" evidence="4">
    <location>
        <begin position="12"/>
        <end position="21"/>
    </location>
</feature>
<organism evidence="6 7">
    <name type="scientific">Streptomyces shaanxiensis</name>
    <dbReference type="NCBI Taxonomy" id="653357"/>
    <lineage>
        <taxon>Bacteria</taxon>
        <taxon>Bacillati</taxon>
        <taxon>Actinomycetota</taxon>
        <taxon>Actinomycetes</taxon>
        <taxon>Kitasatosporales</taxon>
        <taxon>Streptomycetaceae</taxon>
        <taxon>Streptomyces</taxon>
    </lineage>
</organism>
<evidence type="ECO:0000256" key="3">
    <source>
        <dbReference type="ARBA" id="ARBA00023163"/>
    </source>
</evidence>
<dbReference type="EMBL" id="BAAAZY010000006">
    <property type="protein sequence ID" value="GAA4045921.1"/>
    <property type="molecule type" value="Genomic_DNA"/>
</dbReference>
<dbReference type="InterPro" id="IPR000792">
    <property type="entry name" value="Tscrpt_reg_LuxR_C"/>
</dbReference>
<dbReference type="CDD" id="cd06170">
    <property type="entry name" value="LuxR_C_like"/>
    <property type="match status" value="1"/>
</dbReference>
<dbReference type="SUPFAM" id="SSF46894">
    <property type="entry name" value="C-terminal effector domain of the bipartite response regulators"/>
    <property type="match status" value="1"/>
</dbReference>
<feature type="domain" description="HTH luxR-type" evidence="5">
    <location>
        <begin position="28"/>
        <end position="93"/>
    </location>
</feature>
<dbReference type="PRINTS" id="PR00038">
    <property type="entry name" value="HTHLUXR"/>
</dbReference>
<dbReference type="InterPro" id="IPR036388">
    <property type="entry name" value="WH-like_DNA-bd_sf"/>
</dbReference>
<evidence type="ECO:0000256" key="4">
    <source>
        <dbReference type="SAM" id="MobiDB-lite"/>
    </source>
</evidence>
<dbReference type="InterPro" id="IPR016032">
    <property type="entry name" value="Sig_transdc_resp-reg_C-effctor"/>
</dbReference>
<feature type="compositionally biased region" description="Polar residues" evidence="4">
    <location>
        <begin position="1"/>
        <end position="11"/>
    </location>
</feature>
<accession>A0ABP7UKF1</accession>
<dbReference type="PANTHER" id="PTHR44688:SF16">
    <property type="entry name" value="DNA-BINDING TRANSCRIPTIONAL ACTIVATOR DEVR_DOSR"/>
    <property type="match status" value="1"/>
</dbReference>
<feature type="region of interest" description="Disordered" evidence="4">
    <location>
        <begin position="1"/>
        <end position="37"/>
    </location>
</feature>
<keyword evidence="7" id="KW-1185">Reference proteome</keyword>
<dbReference type="PANTHER" id="PTHR44688">
    <property type="entry name" value="DNA-BINDING TRANSCRIPTIONAL ACTIVATOR DEVR_DOSR"/>
    <property type="match status" value="1"/>
</dbReference>
<evidence type="ECO:0000256" key="2">
    <source>
        <dbReference type="ARBA" id="ARBA00023125"/>
    </source>
</evidence>
<dbReference type="Pfam" id="PF00196">
    <property type="entry name" value="GerE"/>
    <property type="match status" value="1"/>
</dbReference>
<dbReference type="SMART" id="SM00421">
    <property type="entry name" value="HTH_LUXR"/>
    <property type="match status" value="1"/>
</dbReference>
<keyword evidence="2" id="KW-0238">DNA-binding</keyword>
<evidence type="ECO:0000313" key="6">
    <source>
        <dbReference type="EMBL" id="GAA4045921.1"/>
    </source>
</evidence>